<organism evidence="1 2">
    <name type="scientific">Pinibacter soli</name>
    <dbReference type="NCBI Taxonomy" id="3044211"/>
    <lineage>
        <taxon>Bacteria</taxon>
        <taxon>Pseudomonadati</taxon>
        <taxon>Bacteroidota</taxon>
        <taxon>Chitinophagia</taxon>
        <taxon>Chitinophagales</taxon>
        <taxon>Chitinophagaceae</taxon>
        <taxon>Pinibacter</taxon>
    </lineage>
</organism>
<gene>
    <name evidence="1" type="ORF">QJ048_05180</name>
</gene>
<keyword evidence="2" id="KW-1185">Reference proteome</keyword>
<dbReference type="RefSeq" id="WP_282333268.1">
    <property type="nucleotide sequence ID" value="NZ_JASBRG010000003.1"/>
</dbReference>
<evidence type="ECO:0000313" key="1">
    <source>
        <dbReference type="EMBL" id="MDI3319153.1"/>
    </source>
</evidence>
<name>A0ABT6R9H4_9BACT</name>
<evidence type="ECO:0000313" key="2">
    <source>
        <dbReference type="Proteomes" id="UP001226434"/>
    </source>
</evidence>
<dbReference type="Proteomes" id="UP001226434">
    <property type="component" value="Unassembled WGS sequence"/>
</dbReference>
<proteinExistence type="predicted"/>
<accession>A0ABT6R9H4</accession>
<sequence length="115" mass="13656">MKATLNKKRKLLLRLNTSEFDTLFDLFESEVADCMPRGDYFELLWLVMIDVRERKIFPKSCRRESSYTITLEPYEAKAFSLFWRQHNLATTSYAGNLLDRINNEVHQHYSSLIKS</sequence>
<dbReference type="EMBL" id="JASBRG010000003">
    <property type="protein sequence ID" value="MDI3319153.1"/>
    <property type="molecule type" value="Genomic_DNA"/>
</dbReference>
<protein>
    <submittedName>
        <fullName evidence="1">Uncharacterized protein</fullName>
    </submittedName>
</protein>
<comment type="caution">
    <text evidence="1">The sequence shown here is derived from an EMBL/GenBank/DDBJ whole genome shotgun (WGS) entry which is preliminary data.</text>
</comment>
<reference evidence="1 2" key="1">
    <citation type="submission" date="2023-05" db="EMBL/GenBank/DDBJ databases">
        <title>Genome sequence of Pinibacter sp. MAH-24.</title>
        <authorList>
            <person name="Huq M.A."/>
        </authorList>
    </citation>
    <scope>NUCLEOTIDE SEQUENCE [LARGE SCALE GENOMIC DNA]</scope>
    <source>
        <strain evidence="1 2">MAH-24</strain>
    </source>
</reference>